<keyword evidence="2" id="KW-1185">Reference proteome</keyword>
<proteinExistence type="predicted"/>
<organism evidence="1 2">
    <name type="scientific">Rhizobium wenxiniae</name>
    <dbReference type="NCBI Taxonomy" id="1737357"/>
    <lineage>
        <taxon>Bacteria</taxon>
        <taxon>Pseudomonadati</taxon>
        <taxon>Pseudomonadota</taxon>
        <taxon>Alphaproteobacteria</taxon>
        <taxon>Hyphomicrobiales</taxon>
        <taxon>Rhizobiaceae</taxon>
        <taxon>Rhizobium/Agrobacterium group</taxon>
        <taxon>Rhizobium</taxon>
    </lineage>
</organism>
<comment type="caution">
    <text evidence="1">The sequence shown here is derived from an EMBL/GenBank/DDBJ whole genome shotgun (WGS) entry which is preliminary data.</text>
</comment>
<evidence type="ECO:0000313" key="2">
    <source>
        <dbReference type="Proteomes" id="UP000547879"/>
    </source>
</evidence>
<evidence type="ECO:0000313" key="1">
    <source>
        <dbReference type="EMBL" id="MBB6161815.1"/>
    </source>
</evidence>
<name>A0A7X0CYZ3_9HYPH</name>
<sequence length="152" mass="17422">MNKIGVRCRLIFLGTDAKATSTPIQFAKWCFREPAVKKSPQLEFPNAGKPISGPREKLRHLRLDTTSTCDNFAHPIWHETDFRDFLDTADRDFMTMIQCGFPAKKTLARIDENQEMRLPHCCNEIIDIPIHSNLALMLSKGGRLPNEITYTF</sequence>
<dbReference type="AlphaFoldDB" id="A0A7X0CYZ3"/>
<dbReference type="EMBL" id="JACHEG010000001">
    <property type="protein sequence ID" value="MBB6161815.1"/>
    <property type="molecule type" value="Genomic_DNA"/>
</dbReference>
<protein>
    <submittedName>
        <fullName evidence="1">Uncharacterized protein</fullName>
    </submittedName>
</protein>
<gene>
    <name evidence="1" type="ORF">HNQ72_001612</name>
</gene>
<dbReference type="RefSeq" id="WP_183991165.1">
    <property type="nucleotide sequence ID" value="NZ_BMHW01000001.1"/>
</dbReference>
<reference evidence="1 2" key="1">
    <citation type="submission" date="2020-08" db="EMBL/GenBank/DDBJ databases">
        <title>Genomic Encyclopedia of Type Strains, Phase IV (KMG-IV): sequencing the most valuable type-strain genomes for metagenomic binning, comparative biology and taxonomic classification.</title>
        <authorList>
            <person name="Goeker M."/>
        </authorList>
    </citation>
    <scope>NUCLEOTIDE SEQUENCE [LARGE SCALE GENOMIC DNA]</scope>
    <source>
        <strain evidence="1 2">DSM 100734</strain>
    </source>
</reference>
<accession>A0A7X0CYZ3</accession>
<dbReference type="Proteomes" id="UP000547879">
    <property type="component" value="Unassembled WGS sequence"/>
</dbReference>